<dbReference type="Proteomes" id="UP000823749">
    <property type="component" value="Chromosome 12"/>
</dbReference>
<keyword evidence="3" id="KW-1185">Reference proteome</keyword>
<protein>
    <submittedName>
        <fullName evidence="2">Uncharacterized protein</fullName>
    </submittedName>
</protein>
<feature type="compositionally biased region" description="Basic and acidic residues" evidence="1">
    <location>
        <begin position="133"/>
        <end position="148"/>
    </location>
</feature>
<organism evidence="2 3">
    <name type="scientific">Rhododendron griersonianum</name>
    <dbReference type="NCBI Taxonomy" id="479676"/>
    <lineage>
        <taxon>Eukaryota</taxon>
        <taxon>Viridiplantae</taxon>
        <taxon>Streptophyta</taxon>
        <taxon>Embryophyta</taxon>
        <taxon>Tracheophyta</taxon>
        <taxon>Spermatophyta</taxon>
        <taxon>Magnoliopsida</taxon>
        <taxon>eudicotyledons</taxon>
        <taxon>Gunneridae</taxon>
        <taxon>Pentapetalae</taxon>
        <taxon>asterids</taxon>
        <taxon>Ericales</taxon>
        <taxon>Ericaceae</taxon>
        <taxon>Ericoideae</taxon>
        <taxon>Rhodoreae</taxon>
        <taxon>Rhododendron</taxon>
    </lineage>
</organism>
<feature type="region of interest" description="Disordered" evidence="1">
    <location>
        <begin position="113"/>
        <end position="157"/>
    </location>
</feature>
<evidence type="ECO:0000256" key="1">
    <source>
        <dbReference type="SAM" id="MobiDB-lite"/>
    </source>
</evidence>
<feature type="region of interest" description="Disordered" evidence="1">
    <location>
        <begin position="48"/>
        <end position="80"/>
    </location>
</feature>
<dbReference type="EMBL" id="JACTNZ010000012">
    <property type="protein sequence ID" value="KAG5520943.1"/>
    <property type="molecule type" value="Genomic_DNA"/>
</dbReference>
<gene>
    <name evidence="2" type="ORF">RHGRI_033489</name>
</gene>
<accession>A0AAV6HWZ2</accession>
<evidence type="ECO:0000313" key="2">
    <source>
        <dbReference type="EMBL" id="KAG5520943.1"/>
    </source>
</evidence>
<sequence length="157" mass="18360">MASVAKKLDEVHEINIANAVRWGTDEELIRRNREMGGKLTREEFIRQPRRRRRRRSGRGVGQRWRRRSRGGGGVRVSRKSNRFAWVQNSRGSEMMRPSENWERLVRATLRREKLRHDSRGGHMRAPSGIAHPGDQHRSDLAGRRRDSVRGPQCRPNP</sequence>
<comment type="caution">
    <text evidence="2">The sequence shown here is derived from an EMBL/GenBank/DDBJ whole genome shotgun (WGS) entry which is preliminary data.</text>
</comment>
<reference evidence="2" key="1">
    <citation type="submission" date="2020-08" db="EMBL/GenBank/DDBJ databases">
        <title>Plant Genome Project.</title>
        <authorList>
            <person name="Zhang R.-G."/>
        </authorList>
    </citation>
    <scope>NUCLEOTIDE SEQUENCE</scope>
    <source>
        <strain evidence="2">WSP0</strain>
        <tissue evidence="2">Leaf</tissue>
    </source>
</reference>
<dbReference type="AlphaFoldDB" id="A0AAV6HWZ2"/>
<evidence type="ECO:0000313" key="3">
    <source>
        <dbReference type="Proteomes" id="UP000823749"/>
    </source>
</evidence>
<proteinExistence type="predicted"/>
<feature type="compositionally biased region" description="Basic residues" evidence="1">
    <location>
        <begin position="48"/>
        <end position="69"/>
    </location>
</feature>
<name>A0AAV6HWZ2_9ERIC</name>